<dbReference type="InterPro" id="IPR011989">
    <property type="entry name" value="ARM-like"/>
</dbReference>
<evidence type="ECO:0000256" key="2">
    <source>
        <dbReference type="ARBA" id="ARBA00006613"/>
    </source>
</evidence>
<dbReference type="InterPro" id="IPR026739">
    <property type="entry name" value="AP_beta"/>
</dbReference>
<evidence type="ECO:0000259" key="7">
    <source>
        <dbReference type="Pfam" id="PF01602"/>
    </source>
</evidence>
<dbReference type="SUPFAM" id="SSF48371">
    <property type="entry name" value="ARM repeat"/>
    <property type="match status" value="1"/>
</dbReference>
<keyword evidence="4" id="KW-0653">Protein transport</keyword>
<evidence type="ECO:0000256" key="3">
    <source>
        <dbReference type="ARBA" id="ARBA00022448"/>
    </source>
</evidence>
<keyword evidence="8" id="KW-1185">Reference proteome</keyword>
<accession>A0A915I094</accession>
<dbReference type="InterPro" id="IPR002553">
    <property type="entry name" value="Clathrin/coatomer_adapt-like_N"/>
</dbReference>
<dbReference type="PANTHER" id="PTHR11134">
    <property type="entry name" value="ADAPTOR COMPLEX SUBUNIT BETA FAMILY MEMBER"/>
    <property type="match status" value="1"/>
</dbReference>
<evidence type="ECO:0000256" key="5">
    <source>
        <dbReference type="ARBA" id="ARBA00023136"/>
    </source>
</evidence>
<feature type="domain" description="Clathrin/coatomer adaptor adaptin-like N-terminal" evidence="7">
    <location>
        <begin position="1"/>
        <end position="216"/>
    </location>
</feature>
<dbReference type="Pfam" id="PF01602">
    <property type="entry name" value="Adaptin_N"/>
    <property type="match status" value="1"/>
</dbReference>
<dbReference type="GO" id="GO:0016192">
    <property type="term" value="P:vesicle-mediated transport"/>
    <property type="evidence" value="ECO:0007669"/>
    <property type="project" value="InterPro"/>
</dbReference>
<sequence>MFEPYLKSFFVRSSDPTHIKLLKLEILTNLATQSNISMILREFQTYVATQDKEFAAATIDAIGRCACNIKEVTDVCLSGLVNLLANKNETVVAQSVVVIKKLLQSQPSEHKDIIKQMAKLIDSVKISAARASIVWLIGEYCERVPKIAPDVLRKMAITFGHEDEYVKLQILNLAVKLYLTNKAQSEKLVQYVFQLAKYDLSYDLRDRARFLRNLVLLDEKNQSSNRFAYSTKSIFINQKPAPVVESSFKDRDQFQLGTLSHYLNQRCCEYKEIPEFPEVAPDPSVRQVAKDYSRRPKSRSRPRGGDAISPVGVSSPLAKSQEKEEVKVVKRKEKFYSDEESEKESEEEDDDENDENSDEDEEEEEDEDDEEEQSESEDDDDDEEENEEEIEEKKEENHVIGGKSIRSTVQNTTSHVQEQKAMSREHSKNVEKRSDIDNLLLDLNFDYSAPSALIMQPTADIDSHSTHKRTFPRKSNYAAEVLVP</sequence>
<proteinExistence type="inferred from homology"/>
<dbReference type="GO" id="GO:0012505">
    <property type="term" value="C:endomembrane system"/>
    <property type="evidence" value="ECO:0007669"/>
    <property type="project" value="UniProtKB-SubCell"/>
</dbReference>
<feature type="compositionally biased region" description="Acidic residues" evidence="6">
    <location>
        <begin position="338"/>
        <end position="390"/>
    </location>
</feature>
<protein>
    <submittedName>
        <fullName evidence="9">Clathrin/coatomer adaptor adaptin-like N-terminal domain-containing protein</fullName>
    </submittedName>
</protein>
<dbReference type="Gene3D" id="1.25.10.10">
    <property type="entry name" value="Leucine-rich Repeat Variant"/>
    <property type="match status" value="1"/>
</dbReference>
<feature type="compositionally biased region" description="Polar residues" evidence="6">
    <location>
        <begin position="405"/>
        <end position="416"/>
    </location>
</feature>
<dbReference type="GO" id="GO:0030117">
    <property type="term" value="C:membrane coat"/>
    <property type="evidence" value="ECO:0007669"/>
    <property type="project" value="InterPro"/>
</dbReference>
<evidence type="ECO:0000256" key="1">
    <source>
        <dbReference type="ARBA" id="ARBA00004308"/>
    </source>
</evidence>
<comment type="subcellular location">
    <subcellularLocation>
        <location evidence="1">Endomembrane system</location>
    </subcellularLocation>
</comment>
<name>A0A915I094_ROMCU</name>
<evidence type="ECO:0000256" key="4">
    <source>
        <dbReference type="ARBA" id="ARBA00022927"/>
    </source>
</evidence>
<reference evidence="9" key="1">
    <citation type="submission" date="2022-11" db="UniProtKB">
        <authorList>
            <consortium name="WormBaseParasite"/>
        </authorList>
    </citation>
    <scope>IDENTIFICATION</scope>
</reference>
<evidence type="ECO:0000313" key="9">
    <source>
        <dbReference type="WBParaSite" id="nRc.2.0.1.t06922-RA"/>
    </source>
</evidence>
<dbReference type="Proteomes" id="UP000887565">
    <property type="component" value="Unplaced"/>
</dbReference>
<evidence type="ECO:0000313" key="8">
    <source>
        <dbReference type="Proteomes" id="UP000887565"/>
    </source>
</evidence>
<feature type="region of interest" description="Disordered" evidence="6">
    <location>
        <begin position="281"/>
        <end position="431"/>
    </location>
</feature>
<keyword evidence="3" id="KW-0813">Transport</keyword>
<evidence type="ECO:0000256" key="6">
    <source>
        <dbReference type="SAM" id="MobiDB-lite"/>
    </source>
</evidence>
<dbReference type="OMA" id="TADIDSH"/>
<feature type="compositionally biased region" description="Basic and acidic residues" evidence="6">
    <location>
        <begin position="417"/>
        <end position="431"/>
    </location>
</feature>
<keyword evidence="5" id="KW-0472">Membrane</keyword>
<dbReference type="InterPro" id="IPR016024">
    <property type="entry name" value="ARM-type_fold"/>
</dbReference>
<organism evidence="8 9">
    <name type="scientific">Romanomermis culicivorax</name>
    <name type="common">Nematode worm</name>
    <dbReference type="NCBI Taxonomy" id="13658"/>
    <lineage>
        <taxon>Eukaryota</taxon>
        <taxon>Metazoa</taxon>
        <taxon>Ecdysozoa</taxon>
        <taxon>Nematoda</taxon>
        <taxon>Enoplea</taxon>
        <taxon>Dorylaimia</taxon>
        <taxon>Mermithida</taxon>
        <taxon>Mermithoidea</taxon>
        <taxon>Mermithidae</taxon>
        <taxon>Romanomermis</taxon>
    </lineage>
</organism>
<dbReference type="AlphaFoldDB" id="A0A915I094"/>
<dbReference type="WBParaSite" id="nRc.2.0.1.t06922-RA">
    <property type="protein sequence ID" value="nRc.2.0.1.t06922-RA"/>
    <property type="gene ID" value="nRc.2.0.1.g06922"/>
</dbReference>
<dbReference type="GO" id="GO:0006886">
    <property type="term" value="P:intracellular protein transport"/>
    <property type="evidence" value="ECO:0007669"/>
    <property type="project" value="InterPro"/>
</dbReference>
<comment type="similarity">
    <text evidence="2">Belongs to the adaptor complexes large subunit family.</text>
</comment>